<dbReference type="RefSeq" id="WP_145854698.1">
    <property type="nucleotide sequence ID" value="NZ_RPFW01000003.1"/>
</dbReference>
<evidence type="ECO:0000313" key="1">
    <source>
        <dbReference type="EMBL" id="TVZ04593.1"/>
    </source>
</evidence>
<evidence type="ECO:0000313" key="2">
    <source>
        <dbReference type="Proteomes" id="UP000460272"/>
    </source>
</evidence>
<dbReference type="OrthoDB" id="530515at2"/>
<dbReference type="AlphaFoldDB" id="A0A6P2C505"/>
<proteinExistence type="predicted"/>
<organism evidence="1 2">
    <name type="scientific">Trebonia kvetii</name>
    <dbReference type="NCBI Taxonomy" id="2480626"/>
    <lineage>
        <taxon>Bacteria</taxon>
        <taxon>Bacillati</taxon>
        <taxon>Actinomycetota</taxon>
        <taxon>Actinomycetes</taxon>
        <taxon>Streptosporangiales</taxon>
        <taxon>Treboniaceae</taxon>
        <taxon>Trebonia</taxon>
    </lineage>
</organism>
<sequence length="118" mass="12288">MAELQLEGAELVLHLSGAEKAEAVHGDLRVPLSAVRGVEVLDDTHGWTGIGVGFKVGMRVPGVATVATVRGHGEKMFIAVHGDTPRGVRVRLADAPWDEWIVGCADPEAVAATLASAS</sequence>
<keyword evidence="2" id="KW-1185">Reference proteome</keyword>
<accession>A0A6P2C505</accession>
<dbReference type="EMBL" id="RPFW01000003">
    <property type="protein sequence ID" value="TVZ04593.1"/>
    <property type="molecule type" value="Genomic_DNA"/>
</dbReference>
<name>A0A6P2C505_9ACTN</name>
<gene>
    <name evidence="1" type="ORF">EAS64_19785</name>
</gene>
<reference evidence="1 2" key="1">
    <citation type="submission" date="2018-11" db="EMBL/GenBank/DDBJ databases">
        <title>Trebonia kvetii gen.nov., sp.nov., a novel acidophilic actinobacterium, and proposal of the new actinobacterial family Treboniaceae fam. nov.</title>
        <authorList>
            <person name="Rapoport D."/>
            <person name="Sagova-Mareckova M."/>
            <person name="Sedlacek I."/>
            <person name="Provaznik J."/>
            <person name="Kralova S."/>
            <person name="Pavlinic D."/>
            <person name="Benes V."/>
            <person name="Kopecky J."/>
        </authorList>
    </citation>
    <scope>NUCLEOTIDE SEQUENCE [LARGE SCALE GENOMIC DNA]</scope>
    <source>
        <strain evidence="1 2">15Tr583</strain>
    </source>
</reference>
<protein>
    <recommendedName>
        <fullName evidence="3">DUF4429 domain-containing protein</fullName>
    </recommendedName>
</protein>
<evidence type="ECO:0008006" key="3">
    <source>
        <dbReference type="Google" id="ProtNLM"/>
    </source>
</evidence>
<comment type="caution">
    <text evidence="1">The sequence shown here is derived from an EMBL/GenBank/DDBJ whole genome shotgun (WGS) entry which is preliminary data.</text>
</comment>
<dbReference type="Proteomes" id="UP000460272">
    <property type="component" value="Unassembled WGS sequence"/>
</dbReference>